<gene>
    <name evidence="8" type="ordered locus">Adeh_0188</name>
</gene>
<keyword evidence="2" id="KW-0028">Amino-acid biosynthesis</keyword>
<dbReference type="EMBL" id="CP000251">
    <property type="protein sequence ID" value="ABC79965.1"/>
    <property type="molecule type" value="Genomic_DNA"/>
</dbReference>
<dbReference type="GO" id="GO:0003856">
    <property type="term" value="F:3-dehydroquinate synthase activity"/>
    <property type="evidence" value="ECO:0007669"/>
    <property type="project" value="UniProtKB-EC"/>
</dbReference>
<sequence length="389" mass="39923">MSRSRKPHAALYEAEAEAGAAVTEVIAARQGDHAYEVRVGPGAAAALPALADEHDAVALVSCRRVLSTAFGKDVLARLRRETPLALVHALPDGEAGKTLAELERAATRLLRAGGTRRTLVVALGGGAVSDAAGFLAATYMRGVPWVAVPTTLLAMVDAAIGGKTAVNLPAAKNAVGAFHPPGAVLADPAALRTLPRRELSSGLGEVLKYGALQPALLDAFAALGAAAPDPAVIATCARMKVDVVADDPTEHGPRKLLNLGHTFGHGVEAAGRFSRYTHGEAVAVGLAFAFRLAARMGRVDGAAAERVEAAVAGAGLPVRVPPAIARAAARLMAYDKKRAAGGLRWVLPAAVEGGWRVEWDVEAEPAAVEAAVAEISEARAGGRAGRRAR</sequence>
<evidence type="ECO:0000256" key="4">
    <source>
        <dbReference type="ARBA" id="ARBA00023141"/>
    </source>
</evidence>
<dbReference type="InterPro" id="IPR050071">
    <property type="entry name" value="Dehydroquinate_synthase"/>
</dbReference>
<keyword evidence="4" id="KW-0057">Aromatic amino acid biosynthesis</keyword>
<dbReference type="Gene3D" id="3.40.50.1970">
    <property type="match status" value="1"/>
</dbReference>
<dbReference type="AlphaFoldDB" id="Q2IMD2"/>
<keyword evidence="3" id="KW-0520">NAD</keyword>
<proteinExistence type="predicted"/>
<organism evidence="8 9">
    <name type="scientific">Anaeromyxobacter dehalogenans (strain 2CP-C)</name>
    <dbReference type="NCBI Taxonomy" id="290397"/>
    <lineage>
        <taxon>Bacteria</taxon>
        <taxon>Pseudomonadati</taxon>
        <taxon>Myxococcota</taxon>
        <taxon>Myxococcia</taxon>
        <taxon>Myxococcales</taxon>
        <taxon>Cystobacterineae</taxon>
        <taxon>Anaeromyxobacteraceae</taxon>
        <taxon>Anaeromyxobacter</taxon>
    </lineage>
</organism>
<name>Q2IMD2_ANADE</name>
<dbReference type="OrthoDB" id="9806583at2"/>
<dbReference type="PANTHER" id="PTHR43622">
    <property type="entry name" value="3-DEHYDROQUINATE SYNTHASE"/>
    <property type="match status" value="1"/>
</dbReference>
<feature type="domain" description="3-dehydroquinate synthase N-terminal" evidence="6">
    <location>
        <begin position="89"/>
        <end position="200"/>
    </location>
</feature>
<dbReference type="KEGG" id="ade:Adeh_0188"/>
<dbReference type="PANTHER" id="PTHR43622:SF7">
    <property type="entry name" value="3-DEHYDROQUINATE SYNTHASE, CHLOROPLASTIC"/>
    <property type="match status" value="1"/>
</dbReference>
<dbReference type="SUPFAM" id="SSF56796">
    <property type="entry name" value="Dehydroquinate synthase-like"/>
    <property type="match status" value="1"/>
</dbReference>
<evidence type="ECO:0000313" key="9">
    <source>
        <dbReference type="Proteomes" id="UP000001935"/>
    </source>
</evidence>
<dbReference type="CDD" id="cd08195">
    <property type="entry name" value="DHQS"/>
    <property type="match status" value="1"/>
</dbReference>
<evidence type="ECO:0000256" key="1">
    <source>
        <dbReference type="ARBA" id="ARBA00001911"/>
    </source>
</evidence>
<dbReference type="eggNOG" id="COG0337">
    <property type="taxonomic scope" value="Bacteria"/>
</dbReference>
<evidence type="ECO:0000313" key="8">
    <source>
        <dbReference type="EMBL" id="ABC79965.1"/>
    </source>
</evidence>
<evidence type="ECO:0000259" key="7">
    <source>
        <dbReference type="Pfam" id="PF24621"/>
    </source>
</evidence>
<feature type="domain" description="3-dehydroquinate synthase C-terminal" evidence="7">
    <location>
        <begin position="202"/>
        <end position="337"/>
    </location>
</feature>
<dbReference type="GO" id="GO:0009073">
    <property type="term" value="P:aromatic amino acid family biosynthetic process"/>
    <property type="evidence" value="ECO:0007669"/>
    <property type="project" value="UniProtKB-KW"/>
</dbReference>
<protein>
    <submittedName>
        <fullName evidence="8">3-dehydroquinate synthase</fullName>
        <ecNumber evidence="8">4.2.3.4</ecNumber>
    </submittedName>
</protein>
<comment type="cofactor">
    <cofactor evidence="1">
        <name>NAD(+)</name>
        <dbReference type="ChEBI" id="CHEBI:57540"/>
    </cofactor>
</comment>
<accession>Q2IMD2</accession>
<dbReference type="InterPro" id="IPR030960">
    <property type="entry name" value="DHQS/DOIS_N"/>
</dbReference>
<dbReference type="RefSeq" id="WP_011419248.1">
    <property type="nucleotide sequence ID" value="NC_007760.1"/>
</dbReference>
<dbReference type="HOGENOM" id="CLU_001201_0_1_7"/>
<dbReference type="GO" id="GO:0008652">
    <property type="term" value="P:amino acid biosynthetic process"/>
    <property type="evidence" value="ECO:0007669"/>
    <property type="project" value="UniProtKB-KW"/>
</dbReference>
<dbReference type="Pfam" id="PF01761">
    <property type="entry name" value="DHQ_synthase"/>
    <property type="match status" value="1"/>
</dbReference>
<evidence type="ECO:0000256" key="5">
    <source>
        <dbReference type="ARBA" id="ARBA00023239"/>
    </source>
</evidence>
<dbReference type="STRING" id="290397.Adeh_0188"/>
<dbReference type="Proteomes" id="UP000001935">
    <property type="component" value="Chromosome"/>
</dbReference>
<dbReference type="Pfam" id="PF24621">
    <property type="entry name" value="DHQS_C"/>
    <property type="match status" value="1"/>
</dbReference>
<reference evidence="8 9" key="1">
    <citation type="submission" date="2006-01" db="EMBL/GenBank/DDBJ databases">
        <title>Complete sequence of Anaeromyxobacter dehalogenans 2CP-C.</title>
        <authorList>
            <consortium name="US DOE Joint Genome Institute"/>
            <person name="Copeland A."/>
            <person name="Lucas S."/>
            <person name="Lapidus A."/>
            <person name="Barry K."/>
            <person name="Detter J.C."/>
            <person name="Glavina T."/>
            <person name="Hammon N."/>
            <person name="Israni S."/>
            <person name="Pitluck S."/>
            <person name="Brettin T."/>
            <person name="Bruce D."/>
            <person name="Han C."/>
            <person name="Tapia R."/>
            <person name="Gilna P."/>
            <person name="Kiss H."/>
            <person name="Schmutz J."/>
            <person name="Larimer F."/>
            <person name="Land M."/>
            <person name="Kyrpides N."/>
            <person name="Anderson I."/>
            <person name="Sanford R.A."/>
            <person name="Ritalahti K.M."/>
            <person name="Thomas H.S."/>
            <person name="Kirby J.R."/>
            <person name="Zhulin I.B."/>
            <person name="Loeffler F.E."/>
            <person name="Richardson P."/>
        </authorList>
    </citation>
    <scope>NUCLEOTIDE SEQUENCE [LARGE SCALE GENOMIC DNA]</scope>
    <source>
        <strain evidence="8 9">2CP-C</strain>
    </source>
</reference>
<evidence type="ECO:0000259" key="6">
    <source>
        <dbReference type="Pfam" id="PF01761"/>
    </source>
</evidence>
<keyword evidence="5 8" id="KW-0456">Lyase</keyword>
<dbReference type="Gene3D" id="1.20.1090.10">
    <property type="entry name" value="Dehydroquinate synthase-like - alpha domain"/>
    <property type="match status" value="1"/>
</dbReference>
<evidence type="ECO:0000256" key="2">
    <source>
        <dbReference type="ARBA" id="ARBA00022605"/>
    </source>
</evidence>
<dbReference type="InterPro" id="IPR056179">
    <property type="entry name" value="DHQS_C"/>
</dbReference>
<evidence type="ECO:0000256" key="3">
    <source>
        <dbReference type="ARBA" id="ARBA00023027"/>
    </source>
</evidence>
<dbReference type="EC" id="4.2.3.4" evidence="8"/>